<dbReference type="AlphaFoldDB" id="A0A433NPK1"/>
<organism evidence="3 4">
    <name type="scientific">Chlorogloeopsis fritschii PCC 6912</name>
    <dbReference type="NCBI Taxonomy" id="211165"/>
    <lineage>
        <taxon>Bacteria</taxon>
        <taxon>Bacillati</taxon>
        <taxon>Cyanobacteriota</taxon>
        <taxon>Cyanophyceae</taxon>
        <taxon>Nostocales</taxon>
        <taxon>Chlorogloeopsidaceae</taxon>
        <taxon>Chlorogloeopsis</taxon>
    </lineage>
</organism>
<feature type="domain" description="GmrSD restriction endonucleases C-terminal" evidence="2">
    <location>
        <begin position="452"/>
        <end position="610"/>
    </location>
</feature>
<feature type="domain" description="GmrSD restriction endonucleases N-terminal" evidence="1">
    <location>
        <begin position="14"/>
        <end position="242"/>
    </location>
</feature>
<evidence type="ECO:0000313" key="3">
    <source>
        <dbReference type="EMBL" id="RUR85752.1"/>
    </source>
</evidence>
<evidence type="ECO:0008006" key="5">
    <source>
        <dbReference type="Google" id="ProtNLM"/>
    </source>
</evidence>
<protein>
    <recommendedName>
        <fullName evidence="5">DUF262 domain-containing protein</fullName>
    </recommendedName>
</protein>
<dbReference type="PANTHER" id="PTHR35149:SF2">
    <property type="entry name" value="DUF262 DOMAIN-CONTAINING PROTEIN"/>
    <property type="match status" value="1"/>
</dbReference>
<dbReference type="Proteomes" id="UP000268857">
    <property type="component" value="Unassembled WGS sequence"/>
</dbReference>
<dbReference type="EMBL" id="RSCJ01000002">
    <property type="protein sequence ID" value="RUR85752.1"/>
    <property type="molecule type" value="Genomic_DNA"/>
</dbReference>
<name>A0A433NPK1_CHLFR</name>
<dbReference type="STRING" id="211165.GCA_000317285_06075"/>
<proteinExistence type="predicted"/>
<evidence type="ECO:0000313" key="4">
    <source>
        <dbReference type="Proteomes" id="UP000268857"/>
    </source>
</evidence>
<dbReference type="Pfam" id="PF03235">
    <property type="entry name" value="GmrSD_N"/>
    <property type="match status" value="1"/>
</dbReference>
<keyword evidence="4" id="KW-1185">Reference proteome</keyword>
<reference evidence="3 4" key="1">
    <citation type="journal article" date="2019" name="Genome Biol. Evol.">
        <title>Day and night: Metabolic profiles and evolutionary relationships of six axenic non-marine cyanobacteria.</title>
        <authorList>
            <person name="Will S.E."/>
            <person name="Henke P."/>
            <person name="Boedeker C."/>
            <person name="Huang S."/>
            <person name="Brinkmann H."/>
            <person name="Rohde M."/>
            <person name="Jarek M."/>
            <person name="Friedl T."/>
            <person name="Seufert S."/>
            <person name="Schumacher M."/>
            <person name="Overmann J."/>
            <person name="Neumann-Schaal M."/>
            <person name="Petersen J."/>
        </authorList>
    </citation>
    <scope>NUCLEOTIDE SEQUENCE [LARGE SCALE GENOMIC DNA]</scope>
    <source>
        <strain evidence="3 4">PCC 6912</strain>
    </source>
</reference>
<gene>
    <name evidence="3" type="ORF">PCC6912_05770</name>
</gene>
<dbReference type="RefSeq" id="WP_016878080.1">
    <property type="nucleotide sequence ID" value="NZ_AJLN01000141.1"/>
</dbReference>
<dbReference type="InterPro" id="IPR011089">
    <property type="entry name" value="GmrSD_C"/>
</dbReference>
<evidence type="ECO:0000259" key="2">
    <source>
        <dbReference type="Pfam" id="PF07510"/>
    </source>
</evidence>
<accession>A0A433NPK1</accession>
<dbReference type="Pfam" id="PF07510">
    <property type="entry name" value="GmrSD_C"/>
    <property type="match status" value="1"/>
</dbReference>
<dbReference type="InterPro" id="IPR004919">
    <property type="entry name" value="GmrSD_N"/>
</dbReference>
<dbReference type="PANTHER" id="PTHR35149">
    <property type="entry name" value="SLL5132 PROTEIN"/>
    <property type="match status" value="1"/>
</dbReference>
<dbReference type="OrthoDB" id="9798761at2"/>
<evidence type="ECO:0000259" key="1">
    <source>
        <dbReference type="Pfam" id="PF03235"/>
    </source>
</evidence>
<comment type="caution">
    <text evidence="3">The sequence shown here is derived from an EMBL/GenBank/DDBJ whole genome shotgun (WGS) entry which is preliminary data.</text>
</comment>
<sequence length="627" mass="73595">MSQKTIDSKNLTIEKIFEDFYIIPNYQREYIWKEKQVLELLNDVYSEFPASSNIESDEYFLGSIVICPSSDDTDNVYQVIDGQQRLTTSYIFFCAIKNYITKLPEHQKFDAIKKLIFSEYTNAQGQDQSRYRINPQYPDSKNILEEFAKDEINIEGIENQKNNKTESTINLISAYQTIEDFIKDKFKDNEIQIKRFYAHFIKKVKLVRVETTDINHALRVFETINNRGVGLDSMDLLKNLLFKQVEKEDFSKISNSWKEIKNELDSVKEKPMDFLRYFILTQYDVERDNVQTKEYQWLLENKTTCKYEEKPFEFVEELLKAAKAYKLLVERKNPADNSDNPHLANIKYLSPNLKQHLYMLLAARDLPMETFTQLCLHIENFIFIYSFPNNSISELEKIFINWGQEIRKIVKSKDKEEQLSNLKVFIDNNLGARKENLKKSFEKKFNEASQLDFNSRGTNKKPTSNANKKTKYILAKIYQYVQLIAYRDNDEYKNFTTFTQSSIEIEHILPQDLNSEPVRTFDKPDEIESYIYKLGNLALIEQPLNASIQNSSFKVKKGAYQQSNLLLTQCISKKPTIGSNTAINRAVEDLISFHEWNSQAIDKRQEMLTALALKIWYEEVSFGKNDG</sequence>